<evidence type="ECO:0000313" key="5">
    <source>
        <dbReference type="EMBL" id="PNF38050.1"/>
    </source>
</evidence>
<keyword evidence="2" id="KW-0378">Hydrolase</keyword>
<dbReference type="InterPro" id="IPR039737">
    <property type="entry name" value="INPP5A"/>
</dbReference>
<dbReference type="Proteomes" id="UP000235965">
    <property type="component" value="Unassembled WGS sequence"/>
</dbReference>
<dbReference type="Gene3D" id="3.60.10.10">
    <property type="entry name" value="Endonuclease/exonuclease/phosphatase"/>
    <property type="match status" value="1"/>
</dbReference>
<dbReference type="OrthoDB" id="5780965at2759"/>
<dbReference type="AlphaFoldDB" id="A0A2J7RB44"/>
<dbReference type="GO" id="GO:0046856">
    <property type="term" value="P:phosphatidylinositol dephosphorylation"/>
    <property type="evidence" value="ECO:0007669"/>
    <property type="project" value="InterPro"/>
</dbReference>
<evidence type="ECO:0000256" key="1">
    <source>
        <dbReference type="ARBA" id="ARBA00012997"/>
    </source>
</evidence>
<dbReference type="InterPro" id="IPR036691">
    <property type="entry name" value="Endo/exonu/phosph_ase_sf"/>
</dbReference>
<gene>
    <name evidence="5" type="ORF">B7P43_G02352</name>
</gene>
<evidence type="ECO:0000313" key="6">
    <source>
        <dbReference type="Proteomes" id="UP000235965"/>
    </source>
</evidence>
<dbReference type="InterPro" id="IPR000300">
    <property type="entry name" value="IPPc"/>
</dbReference>
<dbReference type="PANTHER" id="PTHR12997:SF2">
    <property type="entry name" value="INOSITOL POLYPHOSPHATE-5-PHOSPHATASE A"/>
    <property type="match status" value="1"/>
</dbReference>
<proteinExistence type="inferred from homology"/>
<dbReference type="PANTHER" id="PTHR12997">
    <property type="entry name" value="TYPE I INOSITOL-1,4,5-TRISPHOSPHATE 5-PHOSPHATASE"/>
    <property type="match status" value="1"/>
</dbReference>
<dbReference type="STRING" id="105785.A0A2J7RB44"/>
<dbReference type="InParanoid" id="A0A2J7RB44"/>
<dbReference type="SMART" id="SM00128">
    <property type="entry name" value="IPPc"/>
    <property type="match status" value="1"/>
</dbReference>
<evidence type="ECO:0000256" key="3">
    <source>
        <dbReference type="ARBA" id="ARBA00023599"/>
    </source>
</evidence>
<comment type="similarity">
    <text evidence="3">Belongs to the inositol 1,4,5-trisphosphate 5-phosphatase type I family.</text>
</comment>
<keyword evidence="6" id="KW-1185">Reference proteome</keyword>
<comment type="caution">
    <text evidence="5">The sequence shown here is derived from an EMBL/GenBank/DDBJ whole genome shotgun (WGS) entry which is preliminary data.</text>
</comment>
<reference evidence="5 6" key="1">
    <citation type="submission" date="2017-12" db="EMBL/GenBank/DDBJ databases">
        <title>Hemimetabolous genomes reveal molecular basis of termite eusociality.</title>
        <authorList>
            <person name="Harrison M.C."/>
            <person name="Jongepier E."/>
            <person name="Robertson H.M."/>
            <person name="Arning N."/>
            <person name="Bitard-Feildel T."/>
            <person name="Chao H."/>
            <person name="Childers C.P."/>
            <person name="Dinh H."/>
            <person name="Doddapaneni H."/>
            <person name="Dugan S."/>
            <person name="Gowin J."/>
            <person name="Greiner C."/>
            <person name="Han Y."/>
            <person name="Hu H."/>
            <person name="Hughes D.S.T."/>
            <person name="Huylmans A.-K."/>
            <person name="Kemena C."/>
            <person name="Kremer L.P.M."/>
            <person name="Lee S.L."/>
            <person name="Lopez-Ezquerra A."/>
            <person name="Mallet L."/>
            <person name="Monroy-Kuhn J.M."/>
            <person name="Moser A."/>
            <person name="Murali S.C."/>
            <person name="Muzny D.M."/>
            <person name="Otani S."/>
            <person name="Piulachs M.-D."/>
            <person name="Poelchau M."/>
            <person name="Qu J."/>
            <person name="Schaub F."/>
            <person name="Wada-Katsumata A."/>
            <person name="Worley K.C."/>
            <person name="Xie Q."/>
            <person name="Ylla G."/>
            <person name="Poulsen M."/>
            <person name="Gibbs R.A."/>
            <person name="Schal C."/>
            <person name="Richards S."/>
            <person name="Belles X."/>
            <person name="Korb J."/>
            <person name="Bornberg-Bauer E."/>
        </authorList>
    </citation>
    <scope>NUCLEOTIDE SEQUENCE [LARGE SCALE GENOMIC DNA]</scope>
    <source>
        <tissue evidence="5">Whole body</tissue>
    </source>
</reference>
<dbReference type="EC" id="3.1.3.56" evidence="1"/>
<sequence length="1059" mass="118414">MAGRSPPVLLVTANVGSIFEDPSVMLKIWTEEFLSTVSRLDPKFIALHCQEVGGKNYERSMNHVEYFVRLLMSSEELRLFDKVRVYLDEDYSSAENFTALGNFYFIHESLTDVLIWDFSAMSFVPAKGKEVHSGNIEAVSTKEKSKFPQNFFPECKWSRKGFLRTRWSLCGSVFDLINIHLFHDASNFIAMESFPSVYCKNRRRALEHTLDRFHNDDYGTAPFFVFGDFNFRTDTQGVVKKLAEGLNPVRLQSNKSTDHTKLQYRDGISQVILSVGKKEFSHQNHQTVFIEENGKWLKEFDRELEPFADRLYEFPITFQPSYPFEEDRKGAKCYMQTRCPSWCDRILLSKSAKSLVSNVDEPGSVQYGLMGTSTCMGDHKPVYLKVSLKSDAGMIPCDCSSESSPCFGLSLPVDARVSPPQWPKSRSQHGSRLDPAALSSMLLAARCTTVSPVATGSDSHLLLPPSAHASLLHDPYTPESMETPSSSPTPSIISQFEFPDECERKNDTDLMLYESVPQSTEDKVCSWNFVVDTVERPDGPDEEECGGDQNECSNEIRKIMRPDIQEIYEYYSGPQNETLLLTEKYPSGGYRRIAFTSSGMEDMPVENLAKDRDSLYNVCMSSEDEVNEQELNSSDLNSTVQFQVPDIIEDKCESCSSLSECSVSCSMSEMEVQSMKAPVTKRGCFCASDVHNNNNNNKLVAHCADAELADTNPLTLYCVAETVQSSSQVKGSNKSVQSISGFPSEEQDFPVLQQGDNDVDTQVLKPDVPVFLLGADLKSGKQVEVSQNAALLCSGSSAITNPGVMNVRSALNIKSHTERTLPDSSQEMQSCSSQCNRSAETGHSLRYEMSSPGSNYTVTTDIQTTIECQFSEFDSSSKTRFLLPTKNYFSSSEPASSVESRKLNICKNCREQAVRQASKGRILPCKRVFELNTLLNNAVFKLSGNAVTAHDCSVKNLFRSASAPISFCSTRTREKKIPYLLFMSHSCGDITTAYSIQDLEVYSKNCGEKSALKQEPYTQQGSSISNAHGSVIEAPVRYKRKRKCDRKSSDRKCFTCLLL</sequence>
<dbReference type="GO" id="GO:0004445">
    <property type="term" value="F:inositol-polyphosphate 5-phosphatase activity"/>
    <property type="evidence" value="ECO:0007669"/>
    <property type="project" value="UniProtKB-EC"/>
</dbReference>
<protein>
    <recommendedName>
        <fullName evidence="1">inositol-polyphosphate 5-phosphatase</fullName>
        <ecNumber evidence="1">3.1.3.56</ecNumber>
    </recommendedName>
</protein>
<evidence type="ECO:0000259" key="4">
    <source>
        <dbReference type="SMART" id="SM00128"/>
    </source>
</evidence>
<accession>A0A2J7RB44</accession>
<name>A0A2J7RB44_9NEOP</name>
<dbReference type="Pfam" id="PF22669">
    <property type="entry name" value="Exo_endo_phos2"/>
    <property type="match status" value="1"/>
</dbReference>
<dbReference type="EMBL" id="NEVH01006564">
    <property type="protein sequence ID" value="PNF38050.1"/>
    <property type="molecule type" value="Genomic_DNA"/>
</dbReference>
<feature type="domain" description="Inositol polyphosphate-related phosphatase" evidence="4">
    <location>
        <begin position="4"/>
        <end position="394"/>
    </location>
</feature>
<dbReference type="SUPFAM" id="SSF56219">
    <property type="entry name" value="DNase I-like"/>
    <property type="match status" value="1"/>
</dbReference>
<organism evidence="5 6">
    <name type="scientific">Cryptotermes secundus</name>
    <dbReference type="NCBI Taxonomy" id="105785"/>
    <lineage>
        <taxon>Eukaryota</taxon>
        <taxon>Metazoa</taxon>
        <taxon>Ecdysozoa</taxon>
        <taxon>Arthropoda</taxon>
        <taxon>Hexapoda</taxon>
        <taxon>Insecta</taxon>
        <taxon>Pterygota</taxon>
        <taxon>Neoptera</taxon>
        <taxon>Polyneoptera</taxon>
        <taxon>Dictyoptera</taxon>
        <taxon>Blattodea</taxon>
        <taxon>Blattoidea</taxon>
        <taxon>Termitoidae</taxon>
        <taxon>Kalotermitidae</taxon>
        <taxon>Cryptotermitinae</taxon>
        <taxon>Cryptotermes</taxon>
    </lineage>
</organism>
<evidence type="ECO:0000256" key="2">
    <source>
        <dbReference type="ARBA" id="ARBA00022801"/>
    </source>
</evidence>